<evidence type="ECO:0000256" key="3">
    <source>
        <dbReference type="ARBA" id="ARBA00022490"/>
    </source>
</evidence>
<dbReference type="InterPro" id="IPR011990">
    <property type="entry name" value="TPR-like_helical_dom_sf"/>
</dbReference>
<keyword evidence="6" id="KW-0969">Cilium</keyword>
<evidence type="ECO:0000256" key="2">
    <source>
        <dbReference type="ARBA" id="ARBA00004496"/>
    </source>
</evidence>
<name>A0A6A0H2W0_HYAAZ</name>
<evidence type="ECO:0000256" key="8">
    <source>
        <dbReference type="PROSITE-ProRule" id="PRU00221"/>
    </source>
</evidence>
<dbReference type="EMBL" id="JQDR03008066">
    <property type="protein sequence ID" value="KAA0197686.1"/>
    <property type="molecule type" value="Genomic_DNA"/>
</dbReference>
<dbReference type="Proteomes" id="UP000711488">
    <property type="component" value="Unassembled WGS sequence"/>
</dbReference>
<dbReference type="Gene3D" id="2.130.10.10">
    <property type="entry name" value="YVTN repeat-like/Quinoprotein amine dehydrogenase"/>
    <property type="match status" value="1"/>
</dbReference>
<feature type="domain" description="IFT121 second beta-propeller" evidence="9">
    <location>
        <begin position="255"/>
        <end position="557"/>
    </location>
</feature>
<keyword evidence="3" id="KW-0963">Cytoplasm</keyword>
<evidence type="ECO:0000313" key="11">
    <source>
        <dbReference type="EMBL" id="KAA0197686.1"/>
    </source>
</evidence>
<dbReference type="Pfam" id="PF23390">
    <property type="entry name" value="Beta-prop_WDR35_2nd"/>
    <property type="match status" value="1"/>
</dbReference>
<reference evidence="11" key="1">
    <citation type="submission" date="2014-08" db="EMBL/GenBank/DDBJ databases">
        <authorList>
            <person name="Murali S."/>
            <person name="Richards S."/>
            <person name="Bandaranaike D."/>
            <person name="Bellair M."/>
            <person name="Blankenburg K."/>
            <person name="Chao H."/>
            <person name="Dinh H."/>
            <person name="Doddapaneni H."/>
            <person name="Dugan-Rocha S."/>
            <person name="Elkadiri S."/>
            <person name="Gnanaolivu R."/>
            <person name="Hughes D."/>
            <person name="Lee S."/>
            <person name="Li M."/>
            <person name="Ming W."/>
            <person name="Munidasa M."/>
            <person name="Muniz J."/>
            <person name="Nguyen L."/>
            <person name="Osuji N."/>
            <person name="Pu L.-L."/>
            <person name="Puazo M."/>
            <person name="Skinner E."/>
            <person name="Qu C."/>
            <person name="Quiroz J."/>
            <person name="Raj R."/>
            <person name="Weissenberger G."/>
            <person name="Xin Y."/>
            <person name="Zou X."/>
            <person name="Han Y."/>
            <person name="Worley K."/>
            <person name="Muzny D."/>
            <person name="Gibbs R."/>
        </authorList>
    </citation>
    <scope>NUCLEOTIDE SEQUENCE</scope>
    <source>
        <strain evidence="11">HAZT.00-mixed</strain>
        <tissue evidence="11">Whole organism</tissue>
    </source>
</reference>
<feature type="domain" description="IFT121/TULP4 N-terminal" evidence="10">
    <location>
        <begin position="11"/>
        <end position="211"/>
    </location>
</feature>
<dbReference type="Pfam" id="PF25170">
    <property type="entry name" value="TPR_WDR35"/>
    <property type="match status" value="1"/>
</dbReference>
<dbReference type="PANTHER" id="PTHR12764">
    <property type="entry name" value="WD REPEAT DOMAIN-RELATED"/>
    <property type="match status" value="1"/>
</dbReference>
<proteinExistence type="predicted"/>
<evidence type="ECO:0000256" key="5">
    <source>
        <dbReference type="ARBA" id="ARBA00022737"/>
    </source>
</evidence>
<dbReference type="InterPro" id="IPR015943">
    <property type="entry name" value="WD40/YVTN_repeat-like_dom_sf"/>
</dbReference>
<dbReference type="GO" id="GO:0030991">
    <property type="term" value="C:intraciliary transport particle A"/>
    <property type="evidence" value="ECO:0007669"/>
    <property type="project" value="TreeGrafter"/>
</dbReference>
<dbReference type="AlphaFoldDB" id="A0A6A0H2W0"/>
<dbReference type="GO" id="GO:0035721">
    <property type="term" value="P:intraciliary retrograde transport"/>
    <property type="evidence" value="ECO:0007669"/>
    <property type="project" value="TreeGrafter"/>
</dbReference>
<dbReference type="GO" id="GO:0061512">
    <property type="term" value="P:protein localization to cilium"/>
    <property type="evidence" value="ECO:0007669"/>
    <property type="project" value="TreeGrafter"/>
</dbReference>
<dbReference type="GO" id="GO:0005737">
    <property type="term" value="C:cytoplasm"/>
    <property type="evidence" value="ECO:0007669"/>
    <property type="project" value="UniProtKB-SubCell"/>
</dbReference>
<reference evidence="11" key="2">
    <citation type="journal article" date="2018" name="Environ. Sci. Technol.">
        <title>The Toxicogenome of Hyalella azteca: A Model for Sediment Ecotoxicology and Evolutionary Toxicology.</title>
        <authorList>
            <person name="Poynton H.C."/>
            <person name="Hasenbein S."/>
            <person name="Benoit J.B."/>
            <person name="Sepulveda M.S."/>
            <person name="Poelchau M.F."/>
            <person name="Hughes D.S.T."/>
            <person name="Murali S.C."/>
            <person name="Chen S."/>
            <person name="Glastad K.M."/>
            <person name="Goodisman M.A.D."/>
            <person name="Werren J.H."/>
            <person name="Vineis J.H."/>
            <person name="Bowen J.L."/>
            <person name="Friedrich M."/>
            <person name="Jones J."/>
            <person name="Robertson H.M."/>
            <person name="Feyereisen R."/>
            <person name="Mechler-Hickson A."/>
            <person name="Mathers N."/>
            <person name="Lee C.E."/>
            <person name="Colbourne J.K."/>
            <person name="Biales A."/>
            <person name="Johnston J.S."/>
            <person name="Wellborn G.A."/>
            <person name="Rosendale A.J."/>
            <person name="Cridge A.G."/>
            <person name="Munoz-Torres M.C."/>
            <person name="Bain P.A."/>
            <person name="Manny A.R."/>
            <person name="Major K.M."/>
            <person name="Lambert F.N."/>
            <person name="Vulpe C.D."/>
            <person name="Tuck P."/>
            <person name="Blalock B.J."/>
            <person name="Lin Y.Y."/>
            <person name="Smith M.E."/>
            <person name="Ochoa-Acuna H."/>
            <person name="Chen M.M."/>
            <person name="Childers C.P."/>
            <person name="Qu J."/>
            <person name="Dugan S."/>
            <person name="Lee S.L."/>
            <person name="Chao H."/>
            <person name="Dinh H."/>
            <person name="Han Y."/>
            <person name="Doddapaneni H."/>
            <person name="Worley K.C."/>
            <person name="Muzny D.M."/>
            <person name="Gibbs R.A."/>
            <person name="Richards S."/>
        </authorList>
    </citation>
    <scope>NUCLEOTIDE SEQUENCE</scope>
    <source>
        <strain evidence="11">HAZT.00-mixed</strain>
        <tissue evidence="11">Whole organism</tissue>
    </source>
</reference>
<dbReference type="InterPro" id="IPR001680">
    <property type="entry name" value="WD40_rpt"/>
</dbReference>
<dbReference type="InterPro" id="IPR057361">
    <property type="entry name" value="TPR_WDR35"/>
</dbReference>
<dbReference type="SMART" id="SM00320">
    <property type="entry name" value="WD40"/>
    <property type="match status" value="3"/>
</dbReference>
<feature type="repeat" description="WD" evidence="8">
    <location>
        <begin position="30"/>
        <end position="61"/>
    </location>
</feature>
<evidence type="ECO:0000256" key="6">
    <source>
        <dbReference type="ARBA" id="ARBA00023069"/>
    </source>
</evidence>
<reference evidence="11" key="3">
    <citation type="submission" date="2019-06" db="EMBL/GenBank/DDBJ databases">
        <authorList>
            <person name="Poynton C."/>
            <person name="Hasenbein S."/>
            <person name="Benoit J.B."/>
            <person name="Sepulveda M.S."/>
            <person name="Poelchau M.F."/>
            <person name="Murali S.C."/>
            <person name="Chen S."/>
            <person name="Glastad K.M."/>
            <person name="Werren J.H."/>
            <person name="Vineis J.H."/>
            <person name="Bowen J.L."/>
            <person name="Friedrich M."/>
            <person name="Jones J."/>
            <person name="Robertson H.M."/>
            <person name="Feyereisen R."/>
            <person name="Mechler-Hickson A."/>
            <person name="Mathers N."/>
            <person name="Lee C.E."/>
            <person name="Colbourne J.K."/>
            <person name="Biales A."/>
            <person name="Johnston J.S."/>
            <person name="Wellborn G.A."/>
            <person name="Rosendale A.J."/>
            <person name="Cridge A.G."/>
            <person name="Munoz-Torres M.C."/>
            <person name="Bain P.A."/>
            <person name="Manny A.R."/>
            <person name="Major K.M."/>
            <person name="Lambert F.N."/>
            <person name="Vulpe C.D."/>
            <person name="Tuck P."/>
            <person name="Blalock B.J."/>
            <person name="Lin Y.-Y."/>
            <person name="Smith M.E."/>
            <person name="Ochoa-Acuna H."/>
            <person name="Chen M.-J.M."/>
            <person name="Childers C.P."/>
            <person name="Qu J."/>
            <person name="Dugan S."/>
            <person name="Lee S.L."/>
            <person name="Chao H."/>
            <person name="Dinh H."/>
            <person name="Han Y."/>
            <person name="Doddapaneni H."/>
            <person name="Worley K.C."/>
            <person name="Muzny D.M."/>
            <person name="Gibbs R.A."/>
            <person name="Richards S."/>
        </authorList>
    </citation>
    <scope>NUCLEOTIDE SEQUENCE</scope>
    <source>
        <strain evidence="11">HAZT.00-mixed</strain>
        <tissue evidence="11">Whole organism</tissue>
    </source>
</reference>
<protein>
    <submittedName>
        <fullName evidence="11">Uncharacterized protein</fullName>
    </submittedName>
</protein>
<evidence type="ECO:0000256" key="4">
    <source>
        <dbReference type="ARBA" id="ARBA00022574"/>
    </source>
</evidence>
<gene>
    <name evidence="11" type="ORF">HAZT_HAZT001209</name>
</gene>
<dbReference type="PROSITE" id="PS50082">
    <property type="entry name" value="WD_REPEATS_2"/>
    <property type="match status" value="1"/>
</dbReference>
<accession>A0A6A0H2W0</accession>
<dbReference type="GO" id="GO:0097730">
    <property type="term" value="C:non-motile cilium"/>
    <property type="evidence" value="ECO:0007669"/>
    <property type="project" value="TreeGrafter"/>
</dbReference>
<dbReference type="InterPro" id="IPR056159">
    <property type="entry name" value="Beta-prop_IFT121_TULP_N"/>
</dbReference>
<dbReference type="GO" id="GO:1905515">
    <property type="term" value="P:non-motile cilium assembly"/>
    <property type="evidence" value="ECO:0007669"/>
    <property type="project" value="TreeGrafter"/>
</dbReference>
<comment type="caution">
    <text evidence="11">The sequence shown here is derived from an EMBL/GenBank/DDBJ whole genome shotgun (WGS) entry which is preliminary data.</text>
</comment>
<evidence type="ECO:0000259" key="10">
    <source>
        <dbReference type="Pfam" id="PF24797"/>
    </source>
</evidence>
<comment type="subcellular location">
    <subcellularLocation>
        <location evidence="1">Cell projection</location>
        <location evidence="1">Cilium</location>
    </subcellularLocation>
    <subcellularLocation>
        <location evidence="2">Cytoplasm</location>
    </subcellularLocation>
</comment>
<keyword evidence="7" id="KW-0966">Cell projection</keyword>
<dbReference type="Gene3D" id="1.25.40.470">
    <property type="match status" value="1"/>
</dbReference>
<dbReference type="SUPFAM" id="SSF48452">
    <property type="entry name" value="TPR-like"/>
    <property type="match status" value="1"/>
</dbReference>
<evidence type="ECO:0000256" key="1">
    <source>
        <dbReference type="ARBA" id="ARBA00004138"/>
    </source>
</evidence>
<sequence>MFPAASGSGKEGSKALGLAAPSTLSMNQALEGHSGQIQVVVWNSAHQKLTSSDSSGLIIVWMLYKGSWYEEMINNRNRSVVRGMAWNSDGQKICIVYEDGAVIVGSVDGNRIWGKELKGQQLTGVEWSPDSNLLLFSHLNGEIHVYDNAGNFVVQCLGTSVGSGAMVVGLSWYHGQHGHVEPDCPVLAICYDNGRMQLMRNEGDDTVYVVQFYTPLGEVPGQELTGCSWEGSSLRIALAVDAFIYFANIRPDYRWCYFASTVVYTYTRPERAETCVTFWDTANNEHYVKYIKYLMGMVAAGEHCVLSVRTDDGSGQFGLIICNAIGTPVDSKYIDIEPLHVAMTANYVFAASKDNFYMWQFKAPQSHSSVAMAGSAKLDRAEKMFHVDDSPSGAEQNFREGEMLYERLLLVGRESGMVQVYSVPRVALTSRHTLQCRPHRLALNSDSTKLAVIDITGLMTLMDLEVKSGPSSEGQGQILKFERKDVWDICWASDNPEMFALMEKTKMCIFRNMDAEQPMPSSGYLCSFKDLEVTAVLLDEVMQDPEFLNTDHILTLEAKSLRDTRELLEKVSIKDAASFIEENPHPRLWDLAVALRRKLGDWFRVVQLLKSGPAGDDTMMEEALNNIGHHYADRQQWEEAVKHFEQAHNHEMLARCYYQLENFDGLENLVKNLPEGSSLLPVVADMFCSVGMSEQAVTAYMKCGKVKDAIDTCVSLNQWQKAVELARQHNVTETGGLLGRYAEVLLQKGNKLQAIELFRRADKLKDAAKLLYKIAEEESEKKLHPLRIKKIYVLAAQLVMEHNAKMAKTMKDVGGSRSAALIGMYDDPTNIDMGDVIDSDTSGNVRKFLDSPWRGAEAFHFLLLAQRQLYEGLVLSVSASAE</sequence>
<organism evidence="11">
    <name type="scientific">Hyalella azteca</name>
    <name type="common">Amphipod</name>
    <dbReference type="NCBI Taxonomy" id="294128"/>
    <lineage>
        <taxon>Eukaryota</taxon>
        <taxon>Metazoa</taxon>
        <taxon>Ecdysozoa</taxon>
        <taxon>Arthropoda</taxon>
        <taxon>Crustacea</taxon>
        <taxon>Multicrustacea</taxon>
        <taxon>Malacostraca</taxon>
        <taxon>Eumalacostraca</taxon>
        <taxon>Peracarida</taxon>
        <taxon>Amphipoda</taxon>
        <taxon>Senticaudata</taxon>
        <taxon>Talitrida</taxon>
        <taxon>Talitroidea</taxon>
        <taxon>Hyalellidae</taxon>
        <taxon>Hyalella</taxon>
    </lineage>
</organism>
<keyword evidence="5" id="KW-0677">Repeat</keyword>
<dbReference type="InterPro" id="IPR039857">
    <property type="entry name" value="Ift122/121"/>
</dbReference>
<dbReference type="InterPro" id="IPR036322">
    <property type="entry name" value="WD40_repeat_dom_sf"/>
</dbReference>
<evidence type="ECO:0000256" key="7">
    <source>
        <dbReference type="ARBA" id="ARBA00023273"/>
    </source>
</evidence>
<dbReference type="InterPro" id="IPR056158">
    <property type="entry name" value="Beta-prop_IFT121_2nd"/>
</dbReference>
<dbReference type="Pfam" id="PF24797">
    <property type="entry name" value="Beta-prop_WDR35_TULP_N"/>
    <property type="match status" value="1"/>
</dbReference>
<keyword evidence="4 8" id="KW-0853">WD repeat</keyword>
<dbReference type="PANTHER" id="PTHR12764:SF5">
    <property type="entry name" value="LD29485P"/>
    <property type="match status" value="1"/>
</dbReference>
<dbReference type="SUPFAM" id="SSF50978">
    <property type="entry name" value="WD40 repeat-like"/>
    <property type="match status" value="1"/>
</dbReference>
<evidence type="ECO:0000259" key="9">
    <source>
        <dbReference type="Pfam" id="PF23390"/>
    </source>
</evidence>